<accession>A0A7K0CCK4</accession>
<evidence type="ECO:0008006" key="6">
    <source>
        <dbReference type="Google" id="ProtNLM"/>
    </source>
</evidence>
<feature type="chain" id="PRO_5029668604" description="LPXTG cell wall anchor domain-containing protein" evidence="3">
    <location>
        <begin position="27"/>
        <end position="104"/>
    </location>
</feature>
<feature type="transmembrane region" description="Helical" evidence="2">
    <location>
        <begin position="69"/>
        <end position="90"/>
    </location>
</feature>
<keyword evidence="2" id="KW-1133">Transmembrane helix</keyword>
<evidence type="ECO:0000313" key="5">
    <source>
        <dbReference type="Proteomes" id="UP000466345"/>
    </source>
</evidence>
<keyword evidence="5" id="KW-1185">Reference proteome</keyword>
<dbReference type="Proteomes" id="UP000466345">
    <property type="component" value="Unassembled WGS sequence"/>
</dbReference>
<protein>
    <recommendedName>
        <fullName evidence="6">LPXTG cell wall anchor domain-containing protein</fullName>
    </recommendedName>
</protein>
<sequence length="104" mass="10406">MNRWQRVSLALAALPLLLAAAPPAQDPPDDGGSYAQDGDPKNPGGAPAGVPDFGTFTPPPQGDSDDTPALAAAALAAMSMGAAAFVLGWGRKPGARREEKPGAS</sequence>
<evidence type="ECO:0000256" key="1">
    <source>
        <dbReference type="SAM" id="MobiDB-lite"/>
    </source>
</evidence>
<evidence type="ECO:0000313" key="4">
    <source>
        <dbReference type="EMBL" id="MQY11190.1"/>
    </source>
</evidence>
<comment type="caution">
    <text evidence="4">The sequence shown here is derived from an EMBL/GenBank/DDBJ whole genome shotgun (WGS) entry which is preliminary data.</text>
</comment>
<feature type="region of interest" description="Disordered" evidence="1">
    <location>
        <begin position="21"/>
        <end position="68"/>
    </location>
</feature>
<evidence type="ECO:0000256" key="3">
    <source>
        <dbReference type="SAM" id="SignalP"/>
    </source>
</evidence>
<name>A0A7K0CCK4_9ACTN</name>
<keyword evidence="2" id="KW-0472">Membrane</keyword>
<reference evidence="4 5" key="1">
    <citation type="submission" date="2019-10" db="EMBL/GenBank/DDBJ databases">
        <title>Streptomyces smaragdinus sp. nov. and Streptomyces fabii sp. nov., isolated from the gut of fungus growing-termite Macrotermes natalensis.</title>
        <authorList>
            <person name="Schwitalla J."/>
            <person name="Benndorf R."/>
            <person name="Martin K."/>
            <person name="De Beer W."/>
            <person name="Kaster A.-K."/>
            <person name="Vollmers J."/>
            <person name="Poulsen M."/>
            <person name="Beemelmanns C."/>
        </authorList>
    </citation>
    <scope>NUCLEOTIDE SEQUENCE [LARGE SCALE GENOMIC DNA]</scope>
    <source>
        <strain evidence="4 5">RB5</strain>
    </source>
</reference>
<dbReference type="AlphaFoldDB" id="A0A7K0CCK4"/>
<feature type="signal peptide" evidence="3">
    <location>
        <begin position="1"/>
        <end position="26"/>
    </location>
</feature>
<keyword evidence="2" id="KW-0812">Transmembrane</keyword>
<proteinExistence type="predicted"/>
<dbReference type="EMBL" id="WEGJ01000003">
    <property type="protein sequence ID" value="MQY11190.1"/>
    <property type="molecule type" value="Genomic_DNA"/>
</dbReference>
<gene>
    <name evidence="4" type="ORF">SRB5_13040</name>
</gene>
<evidence type="ECO:0000256" key="2">
    <source>
        <dbReference type="SAM" id="Phobius"/>
    </source>
</evidence>
<organism evidence="4 5">
    <name type="scientific">Streptomyces smaragdinus</name>
    <dbReference type="NCBI Taxonomy" id="2585196"/>
    <lineage>
        <taxon>Bacteria</taxon>
        <taxon>Bacillati</taxon>
        <taxon>Actinomycetota</taxon>
        <taxon>Actinomycetes</taxon>
        <taxon>Kitasatosporales</taxon>
        <taxon>Streptomycetaceae</taxon>
        <taxon>Streptomyces</taxon>
    </lineage>
</organism>
<keyword evidence="3" id="KW-0732">Signal</keyword>
<dbReference type="RefSeq" id="WP_153450499.1">
    <property type="nucleotide sequence ID" value="NZ_WEGJ01000003.1"/>
</dbReference>